<comment type="caution">
    <text evidence="3">The sequence shown here is derived from an EMBL/GenBank/DDBJ whole genome shotgun (WGS) entry which is preliminary data.</text>
</comment>
<proteinExistence type="predicted"/>
<dbReference type="InterPro" id="IPR040898">
    <property type="entry name" value="CxC6"/>
</dbReference>
<reference evidence="3" key="1">
    <citation type="submission" date="2023-03" db="EMBL/GenBank/DDBJ databases">
        <title>Massive genome expansion in bonnet fungi (Mycena s.s.) driven by repeated elements and novel gene families across ecological guilds.</title>
        <authorList>
            <consortium name="Lawrence Berkeley National Laboratory"/>
            <person name="Harder C.B."/>
            <person name="Miyauchi S."/>
            <person name="Viragh M."/>
            <person name="Kuo A."/>
            <person name="Thoen E."/>
            <person name="Andreopoulos B."/>
            <person name="Lu D."/>
            <person name="Skrede I."/>
            <person name="Drula E."/>
            <person name="Henrissat B."/>
            <person name="Morin E."/>
            <person name="Kohler A."/>
            <person name="Barry K."/>
            <person name="LaButti K."/>
            <person name="Morin E."/>
            <person name="Salamov A."/>
            <person name="Lipzen A."/>
            <person name="Mereny Z."/>
            <person name="Hegedus B."/>
            <person name="Baldrian P."/>
            <person name="Stursova M."/>
            <person name="Weitz H."/>
            <person name="Taylor A."/>
            <person name="Grigoriev I.V."/>
            <person name="Nagy L.G."/>
            <person name="Martin F."/>
            <person name="Kauserud H."/>
        </authorList>
    </citation>
    <scope>NUCLEOTIDE SEQUENCE</scope>
    <source>
        <strain evidence="3">9144</strain>
    </source>
</reference>
<dbReference type="EMBL" id="JARJCW010000006">
    <property type="protein sequence ID" value="KAJ7223527.1"/>
    <property type="molecule type" value="Genomic_DNA"/>
</dbReference>
<organism evidence="3 4">
    <name type="scientific">Mycena pura</name>
    <dbReference type="NCBI Taxonomy" id="153505"/>
    <lineage>
        <taxon>Eukaryota</taxon>
        <taxon>Fungi</taxon>
        <taxon>Dikarya</taxon>
        <taxon>Basidiomycota</taxon>
        <taxon>Agaricomycotina</taxon>
        <taxon>Agaricomycetes</taxon>
        <taxon>Agaricomycetidae</taxon>
        <taxon>Agaricales</taxon>
        <taxon>Marasmiineae</taxon>
        <taxon>Mycenaceae</taxon>
        <taxon>Mycena</taxon>
    </lineage>
</organism>
<dbReference type="Proteomes" id="UP001219525">
    <property type="component" value="Unassembled WGS sequence"/>
</dbReference>
<dbReference type="Pfam" id="PF18718">
    <property type="entry name" value="CxC5"/>
    <property type="match status" value="1"/>
</dbReference>
<evidence type="ECO:0000259" key="1">
    <source>
        <dbReference type="Pfam" id="PF18718"/>
    </source>
</evidence>
<dbReference type="InterPro" id="IPR041539">
    <property type="entry name" value="CxC5"/>
</dbReference>
<evidence type="ECO:0000313" key="3">
    <source>
        <dbReference type="EMBL" id="KAJ7223527.1"/>
    </source>
</evidence>
<evidence type="ECO:0000259" key="2">
    <source>
        <dbReference type="Pfam" id="PF18721"/>
    </source>
</evidence>
<keyword evidence="4" id="KW-1185">Reference proteome</keyword>
<dbReference type="AlphaFoldDB" id="A0AAD6YME9"/>
<feature type="domain" description="CxC5 like cysteine cluster associated with KDZ" evidence="1">
    <location>
        <begin position="111"/>
        <end position="238"/>
    </location>
</feature>
<evidence type="ECO:0000313" key="4">
    <source>
        <dbReference type="Proteomes" id="UP001219525"/>
    </source>
</evidence>
<evidence type="ECO:0008006" key="5">
    <source>
        <dbReference type="Google" id="ProtNLM"/>
    </source>
</evidence>
<protein>
    <recommendedName>
        <fullName evidence="5">CxC5 like cysteine cluster associated with KDZ domain-containing protein</fullName>
    </recommendedName>
</protein>
<feature type="non-terminal residue" evidence="3">
    <location>
        <position position="674"/>
    </location>
</feature>
<name>A0AAD6YME9_9AGAR</name>
<dbReference type="Pfam" id="PF18721">
    <property type="entry name" value="CxC6"/>
    <property type="match status" value="1"/>
</dbReference>
<gene>
    <name evidence="3" type="ORF">GGX14DRAFT_658415</name>
</gene>
<accession>A0AAD6YME9</accession>
<feature type="domain" description="CxC6 like cysteine cluster associated with KDZ" evidence="2">
    <location>
        <begin position="339"/>
        <end position="403"/>
    </location>
</feature>
<sequence length="674" mass="76075">MPVFAALATHPILSQLPLLAILQFIRLSSHLKDDILLCQPATVSVDCAPAVLPPAVASFLSEATNIPLVHIDTCWDVLKDEAWLYPTAAEVNLEDEKAFVDYGWARGLSSLALYPPSAYCTNPDCPSKIPLKKAEPRQVVVYTLDKGVRPAWEVHLSCATCNTNYHHTFSLQSNIRTYYGGSMIYIKVGDHQYVERKLAAMWISMMLLAWYIRNPILQSHHNLSRVSATNCARIYDMALSEKQISNIGAGGWQFGTLLTTDHIWDAFIILTLLDLHERNGTRLQVPHTGDQKDRFTAAMEERNLYVIQHGQDEAGHFCKKCMRTWDEPDGSQRKCQVIVSDGLNMGFPCCGQFRCTNPLTNNRHRFCTQHFGLHGVCAVDGCNNLVAPDHKTCTLPAHAEMERLHNERGKAAFTLKDRLQKHRTTHPNHNSTIPMPIEDEDSNVEDAEDDIEMFEVDGDGSVRMETQKHPGSIGIVDDVDECEAKKADGGNRKFKAKFGRQRTHNEQTLIRPCGIIHARATMYGAEAVSNVLLFVQAAFSVPAAHKPEHLVYDTNCDAKQQVHAHPDEWSWFNDIGMCVDVWHFLNKHAVTHHFCQEFCNPADYPELLGPDGKWFFNTSVAEQTNVWLGGYHSMCREMLPAKFNFFLDEMIRLRNDMVVAKLAHDGHEPRRAPP</sequence>